<dbReference type="InterPro" id="IPR000594">
    <property type="entry name" value="ThiF_NAD_FAD-bd"/>
</dbReference>
<dbReference type="GO" id="GO:0019778">
    <property type="term" value="F:Atg12 activating enzyme activity"/>
    <property type="evidence" value="ECO:0007669"/>
    <property type="project" value="TreeGrafter"/>
</dbReference>
<dbReference type="Ensembl" id="ENSNFUT00015010751.1">
    <property type="protein sequence ID" value="ENSNFUP00015010236.1"/>
    <property type="gene ID" value="ENSNFUG00015005012.1"/>
</dbReference>
<dbReference type="InterPro" id="IPR006285">
    <property type="entry name" value="Atg7"/>
</dbReference>
<dbReference type="GO" id="GO:0000407">
    <property type="term" value="C:phagophore assembly site"/>
    <property type="evidence" value="ECO:0007669"/>
    <property type="project" value="UniProtKB-SubCell"/>
</dbReference>
<reference evidence="14" key="2">
    <citation type="submission" date="2025-08" db="UniProtKB">
        <authorList>
            <consortium name="Ensembl"/>
        </authorList>
    </citation>
    <scope>IDENTIFICATION</scope>
</reference>
<dbReference type="Gene3D" id="3.40.140.100">
    <property type="entry name" value="Ubiquitin-like modifier-activating enzyme ATG7 C-terminal domain"/>
    <property type="match status" value="1"/>
</dbReference>
<dbReference type="GO" id="GO:0060255">
    <property type="term" value="P:regulation of macromolecule metabolic process"/>
    <property type="evidence" value="ECO:0007669"/>
    <property type="project" value="UniProtKB-ARBA"/>
</dbReference>
<dbReference type="FunFam" id="3.40.50.720:FF:000156">
    <property type="entry name" value="Ubiquitin-like modifier-activating enzyme ATG7"/>
    <property type="match status" value="1"/>
</dbReference>
<dbReference type="Pfam" id="PF00899">
    <property type="entry name" value="ThiF"/>
    <property type="match status" value="1"/>
</dbReference>
<organism evidence="14 15">
    <name type="scientific">Nothobranchius furzeri</name>
    <name type="common">Turquoise killifish</name>
    <dbReference type="NCBI Taxonomy" id="105023"/>
    <lineage>
        <taxon>Eukaryota</taxon>
        <taxon>Metazoa</taxon>
        <taxon>Chordata</taxon>
        <taxon>Craniata</taxon>
        <taxon>Vertebrata</taxon>
        <taxon>Euteleostomi</taxon>
        <taxon>Actinopterygii</taxon>
        <taxon>Neopterygii</taxon>
        <taxon>Teleostei</taxon>
        <taxon>Neoteleostei</taxon>
        <taxon>Acanthomorphata</taxon>
        <taxon>Ovalentaria</taxon>
        <taxon>Atherinomorphae</taxon>
        <taxon>Cyprinodontiformes</taxon>
        <taxon>Nothobranchiidae</taxon>
        <taxon>Nothobranchius</taxon>
    </lineage>
</organism>
<dbReference type="AlphaFoldDB" id="A0A8C6KSF3"/>
<dbReference type="InterPro" id="IPR042523">
    <property type="entry name" value="Atg7_N_2"/>
</dbReference>
<reference evidence="14" key="1">
    <citation type="submission" date="2014-08" db="EMBL/GenBank/DDBJ databases">
        <authorList>
            <person name="Senf B."/>
            <person name="Petzold A."/>
            <person name="Downie B.R."/>
            <person name="Koch P."/>
            <person name="Platzer M."/>
        </authorList>
    </citation>
    <scope>NUCLEOTIDE SEQUENCE [LARGE SCALE GENOMIC DNA]</scope>
    <source>
        <strain evidence="14">GRZ</strain>
    </source>
</reference>
<evidence type="ECO:0000256" key="10">
    <source>
        <dbReference type="RuleBase" id="RU366022"/>
    </source>
</evidence>
<dbReference type="PANTHER" id="PTHR10953:SF3">
    <property type="entry name" value="UBIQUITIN-LIKE MODIFIER-ACTIVATING ENZYME ATG7"/>
    <property type="match status" value="1"/>
</dbReference>
<name>A0A8C6KSF3_NOTFU</name>
<keyword evidence="15" id="KW-1185">Reference proteome</keyword>
<dbReference type="GO" id="GO:0042981">
    <property type="term" value="P:regulation of apoptotic process"/>
    <property type="evidence" value="ECO:0007669"/>
    <property type="project" value="UniProtKB-ARBA"/>
</dbReference>
<evidence type="ECO:0000256" key="8">
    <source>
        <dbReference type="ARBA" id="ARBA00023108"/>
    </source>
</evidence>
<dbReference type="Proteomes" id="UP000694548">
    <property type="component" value="Chromosome sgr10"/>
</dbReference>
<feature type="region of interest" description="Disordered" evidence="11">
    <location>
        <begin position="652"/>
        <end position="674"/>
    </location>
</feature>
<evidence type="ECO:0000256" key="9">
    <source>
        <dbReference type="PIRSR" id="PIRSR606285-1"/>
    </source>
</evidence>
<keyword evidence="7 10" id="KW-0072">Autophagy</keyword>
<keyword evidence="8" id="KW-0090">Biological rhythms</keyword>
<dbReference type="Gene3D" id="3.40.50.720">
    <property type="entry name" value="NAD(P)-binding Rossmann-like Domain"/>
    <property type="match status" value="1"/>
</dbReference>
<evidence type="ECO:0000256" key="3">
    <source>
        <dbReference type="ARBA" id="ARBA00022448"/>
    </source>
</evidence>
<dbReference type="GO" id="GO:0009896">
    <property type="term" value="P:positive regulation of catabolic process"/>
    <property type="evidence" value="ECO:0007669"/>
    <property type="project" value="UniProtKB-ARBA"/>
</dbReference>
<dbReference type="GeneTree" id="ENSGT00390000017509"/>
<dbReference type="InterPro" id="IPR035985">
    <property type="entry name" value="Ubiquitin-activating_enz"/>
</dbReference>
<feature type="compositionally biased region" description="Polar residues" evidence="11">
    <location>
        <begin position="660"/>
        <end position="673"/>
    </location>
</feature>
<evidence type="ECO:0000256" key="1">
    <source>
        <dbReference type="ARBA" id="ARBA00010931"/>
    </source>
</evidence>
<sequence length="681" mass="75663">MASDSTEASSSTSDLKLQFAPFSSSLEAGFWHQLTQKKLSDYRLDESPKCIKGYYYNGDPDSLPTRLTLEFSAFDADGPTPARCCPAPGTLYNTNTLDAFKATDKKALLEKEAKEIWDAIQSGAALKKPSILSKFILLTFADLKKYHFYYWFCFPALCFPEGIKIIRPPVNLENVFSAVQIAALQEAYDGLCIKRRTTVAPYFIMKYTEDTVDLALLEDWETFFTDTKKVTVGVYDPCTLSQHPGWPLRNLLVLLAKQWGSKLDLVEVLCFRDRTLQGSRSIHHSLIFQIKLPELSMCPKSVGWEKNPKGAMGPRMVNLSECMDPKRLAESSVDLNLKLMRWRLVPSLELEKVVNTKCLLLGAGTLGCNVARTLMGWGVRHITFVDNAKISYSNPVRQPLYEFEDCLGGGKSKATAAVDRLTKIFPGVNAQGYNMSIPMPGHPVDFSQATLSQAQKDVQQLEKLISDHDVVFLLMDTRESRWLPTVIAASKRKLVMNAALGFDTFVVMRHGLKKPMTGSGTHVPGSSLFSNIPGHKLGCYFCNDVVAPGDSTRDRTLDQQCTVSRPGLAMIAGALAVELMISILQHSEGGYAVASSSDDRMNEPPTSLGLVPHQVLDHYEKEGFIFLSKVFNSSHSFLEDLTGLTLLHQETQAAEKTDGETQGSENPDQSTSRCELYTYPY</sequence>
<evidence type="ECO:0000259" key="13">
    <source>
        <dbReference type="Pfam" id="PF16420"/>
    </source>
</evidence>
<evidence type="ECO:0000313" key="14">
    <source>
        <dbReference type="Ensembl" id="ENSNFUP00015010236.1"/>
    </source>
</evidence>
<dbReference type="GO" id="GO:0019779">
    <property type="term" value="F:Atg8 activating enzyme activity"/>
    <property type="evidence" value="ECO:0007669"/>
    <property type="project" value="TreeGrafter"/>
</dbReference>
<keyword evidence="4 10" id="KW-0963">Cytoplasm</keyword>
<comment type="subcellular location">
    <subcellularLocation>
        <location evidence="10">Cytoplasm</location>
    </subcellularLocation>
    <subcellularLocation>
        <location evidence="10">Preautophagosomal structure</location>
    </subcellularLocation>
</comment>
<proteinExistence type="inferred from homology"/>
<evidence type="ECO:0000256" key="2">
    <source>
        <dbReference type="ARBA" id="ARBA00017647"/>
    </source>
</evidence>
<dbReference type="GO" id="GO:0000045">
    <property type="term" value="P:autophagosome assembly"/>
    <property type="evidence" value="ECO:0007669"/>
    <property type="project" value="TreeGrafter"/>
</dbReference>
<protein>
    <recommendedName>
        <fullName evidence="2 10">Ubiquitin-like modifier-activating enzyme ATG7</fullName>
    </recommendedName>
    <alternativeName>
        <fullName evidence="10">Autophagy-related protein 7</fullName>
    </alternativeName>
</protein>
<keyword evidence="6 10" id="KW-0653">Protein transport</keyword>
<gene>
    <name evidence="14" type="primary">ATG7</name>
    <name evidence="14" type="synonym">atg7</name>
</gene>
<evidence type="ECO:0000256" key="4">
    <source>
        <dbReference type="ARBA" id="ARBA00022490"/>
    </source>
</evidence>
<evidence type="ECO:0000256" key="11">
    <source>
        <dbReference type="SAM" id="MobiDB-lite"/>
    </source>
</evidence>
<evidence type="ECO:0000256" key="7">
    <source>
        <dbReference type="ARBA" id="ARBA00023006"/>
    </source>
</evidence>
<dbReference type="GO" id="GO:0034727">
    <property type="term" value="P:piecemeal microautophagy of the nucleus"/>
    <property type="evidence" value="ECO:0007669"/>
    <property type="project" value="TreeGrafter"/>
</dbReference>
<dbReference type="GO" id="GO:0006995">
    <property type="term" value="P:cellular response to nitrogen starvation"/>
    <property type="evidence" value="ECO:0007669"/>
    <property type="project" value="TreeGrafter"/>
</dbReference>
<comment type="subunit">
    <text evidence="10">Homodimer.</text>
</comment>
<dbReference type="InterPro" id="IPR042522">
    <property type="entry name" value="Atg7_N_1"/>
</dbReference>
<dbReference type="SUPFAM" id="SSF69572">
    <property type="entry name" value="Activating enzymes of the ubiquitin-like proteins"/>
    <property type="match status" value="1"/>
</dbReference>
<reference evidence="14" key="3">
    <citation type="submission" date="2025-09" db="UniProtKB">
        <authorList>
            <consortium name="Ensembl"/>
        </authorList>
    </citation>
    <scope>IDENTIFICATION</scope>
</reference>
<feature type="active site" description="Glycyl thioester intermediate" evidence="9">
    <location>
        <position position="561"/>
    </location>
</feature>
<dbReference type="FunFam" id="3.40.140.100:FF:000001">
    <property type="entry name" value="Ubiquitin-like modifier-activating enzyme ATG7"/>
    <property type="match status" value="1"/>
</dbReference>
<dbReference type="Pfam" id="PF16420">
    <property type="entry name" value="ATG7_N"/>
    <property type="match status" value="1"/>
</dbReference>
<feature type="domain" description="Ubiquitin-like modifier-activating enzyme Atg7 N-terminal" evidence="13">
    <location>
        <begin position="17"/>
        <end position="323"/>
    </location>
</feature>
<comment type="function">
    <text evidence="10">E1-like activating enzyme involved in the 2 ubiquitin-like systems required for cytoplasm to vacuole transport (Cvt) and autophagy. Activates ATG12 for its conjugation with ATG5 as well as the ATG8 family proteins for their conjugation with phosphatidylethanolamine. Both systems are needed for the ATG8 association to Cvt vesicles and autophagosomes membranes. Required for autophagic death induced by caspase-8 inhibition. Required for mitophagy which contributes to regulate mitochondrial quantity and quality by eliminating the mitochondria to a basal level to fulfill cellular energy requirements and preventing excess ROS production. Modulates p53/TP53 activity to regulate cell cycle and survival during metabolic stress.</text>
</comment>
<comment type="similarity">
    <text evidence="1 10">Belongs to the ATG7 family.</text>
</comment>
<dbReference type="CDD" id="cd01486">
    <property type="entry name" value="Apg7"/>
    <property type="match status" value="1"/>
</dbReference>
<evidence type="ECO:0000313" key="15">
    <source>
        <dbReference type="Proteomes" id="UP000694548"/>
    </source>
</evidence>
<keyword evidence="5 10" id="KW-0833">Ubl conjugation pathway</keyword>
<dbReference type="GO" id="GO:0080090">
    <property type="term" value="P:regulation of primary metabolic process"/>
    <property type="evidence" value="ECO:0007669"/>
    <property type="project" value="UniProtKB-ARBA"/>
</dbReference>
<evidence type="ECO:0000256" key="6">
    <source>
        <dbReference type="ARBA" id="ARBA00022927"/>
    </source>
</evidence>
<dbReference type="InterPro" id="IPR045886">
    <property type="entry name" value="ThiF/MoeB/HesA"/>
</dbReference>
<dbReference type="GO" id="GO:0015031">
    <property type="term" value="P:protein transport"/>
    <property type="evidence" value="ECO:0007669"/>
    <property type="project" value="UniProtKB-UniRule"/>
</dbReference>
<dbReference type="FunFam" id="3.40.140.70:FF:000001">
    <property type="entry name" value="Ubiquitin-like modifier-activating enzyme atg7"/>
    <property type="match status" value="1"/>
</dbReference>
<accession>A0A8C6KSF3</accession>
<dbReference type="GO" id="GO:0048511">
    <property type="term" value="P:rhythmic process"/>
    <property type="evidence" value="ECO:0007669"/>
    <property type="project" value="UniProtKB-KW"/>
</dbReference>
<dbReference type="InterPro" id="IPR032197">
    <property type="entry name" value="Atg7_N"/>
</dbReference>
<dbReference type="Gene3D" id="3.40.140.70">
    <property type="entry name" value="Ubiquitin-like modifier-activating enzyme ATG7 N-terminal domain"/>
    <property type="match status" value="1"/>
</dbReference>
<dbReference type="PANTHER" id="PTHR10953">
    <property type="entry name" value="UBIQUITIN-ACTIVATING ENZYME E1"/>
    <property type="match status" value="1"/>
</dbReference>
<dbReference type="NCBIfam" id="TIGR01381">
    <property type="entry name" value="E1_like_apg7"/>
    <property type="match status" value="1"/>
</dbReference>
<evidence type="ECO:0000259" key="12">
    <source>
        <dbReference type="Pfam" id="PF00899"/>
    </source>
</evidence>
<feature type="domain" description="THIF-type NAD/FAD binding fold" evidence="12">
    <location>
        <begin position="340"/>
        <end position="588"/>
    </location>
</feature>
<dbReference type="GO" id="GO:0000422">
    <property type="term" value="P:autophagy of mitochondrion"/>
    <property type="evidence" value="ECO:0007669"/>
    <property type="project" value="TreeGrafter"/>
</dbReference>
<keyword evidence="3 10" id="KW-0813">Transport</keyword>
<dbReference type="GO" id="GO:0032446">
    <property type="term" value="P:protein modification by small protein conjugation"/>
    <property type="evidence" value="ECO:0007669"/>
    <property type="project" value="TreeGrafter"/>
</dbReference>
<evidence type="ECO:0000256" key="5">
    <source>
        <dbReference type="ARBA" id="ARBA00022786"/>
    </source>
</evidence>